<name>R7U1U2_CAPTE</name>
<dbReference type="GO" id="GO:0009893">
    <property type="term" value="P:positive regulation of metabolic process"/>
    <property type="evidence" value="ECO:0007669"/>
    <property type="project" value="UniProtKB-ARBA"/>
</dbReference>
<dbReference type="InterPro" id="IPR031127">
    <property type="entry name" value="E3_UB_ligase_RBR"/>
</dbReference>
<keyword evidence="11" id="KW-0863">Zinc-finger</keyword>
<sequence length="428" mass="48555">MDNSDEDFVVNVKLSPDRSIELHVDPNWNVRQLKEAIHREKQINISSDEMSVLFQGHALVNTESLKNLDLGNFSFLHVVKSKKPRTGQANEVNIPDASLPIEAYQLSNYFVYCKTKCFRVCPAKLRVRCDACHQGTFVVEQGPNKWSDVLEKEQIGGECQTESCKGKYAEFYFKCTGHQTEEHEGTVPLPLIQRNTSRVECLGCGDVTKEVLVFPCEMGHCICLECFKEFGNVALSHRDFVNTPEYGFTIGCPNKCMNSFLDDAHYFRILGDASYERYQRLATELCILQSGGVLCPSPGCENAFIPDDDINDIRCDHCNNYFCRLCHMQPHQGECSSSATASASQQFTVDPMRSERARWDRAARQKILEISKPCPQCKSPTEKSDGCNHMTCIALDLRSGQKCGFQWCWVCVKEWTRVCQGTHWFPNS</sequence>
<gene>
    <name evidence="23" type="ORF">CAPTEDRAFT_220818</name>
</gene>
<keyword evidence="13 19" id="KW-0862">Zinc</keyword>
<evidence type="ECO:0000256" key="11">
    <source>
        <dbReference type="ARBA" id="ARBA00022771"/>
    </source>
</evidence>
<evidence type="ECO:0000256" key="10">
    <source>
        <dbReference type="ARBA" id="ARBA00022737"/>
    </source>
</evidence>
<reference evidence="23 25" key="2">
    <citation type="journal article" date="2013" name="Nature">
        <title>Insights into bilaterian evolution from three spiralian genomes.</title>
        <authorList>
            <person name="Simakov O."/>
            <person name="Marletaz F."/>
            <person name="Cho S.J."/>
            <person name="Edsinger-Gonzales E."/>
            <person name="Havlak P."/>
            <person name="Hellsten U."/>
            <person name="Kuo D.H."/>
            <person name="Larsson T."/>
            <person name="Lv J."/>
            <person name="Arendt D."/>
            <person name="Savage R."/>
            <person name="Osoegawa K."/>
            <person name="de Jong P."/>
            <person name="Grimwood J."/>
            <person name="Chapman J.A."/>
            <person name="Shapiro H."/>
            <person name="Aerts A."/>
            <person name="Otillar R.P."/>
            <person name="Terry A.Y."/>
            <person name="Boore J.L."/>
            <person name="Grigoriev I.V."/>
            <person name="Lindberg D.R."/>
            <person name="Seaver E.C."/>
            <person name="Weisblat D.A."/>
            <person name="Putnam N.H."/>
            <person name="Rokhsar D.S."/>
        </authorList>
    </citation>
    <scope>NUCLEOTIDE SEQUENCE</scope>
    <source>
        <strain evidence="23 25">I ESC-2004</strain>
    </source>
</reference>
<evidence type="ECO:0000256" key="9">
    <source>
        <dbReference type="ARBA" id="ARBA00022723"/>
    </source>
</evidence>
<feature type="active site" evidence="20">
    <location>
        <position position="387"/>
    </location>
</feature>
<keyword evidence="9 19" id="KW-0479">Metal-binding</keyword>
<protein>
    <recommendedName>
        <fullName evidence="18 19">E3 ubiquitin-protein ligase parkin</fullName>
        <ecNumber evidence="5 19">2.3.2.31</ecNumber>
    </recommendedName>
</protein>
<comment type="pathway">
    <text evidence="4 19">Protein modification; protein ubiquitination.</text>
</comment>
<dbReference type="Pfam" id="PF22605">
    <property type="entry name" value="IBR_2"/>
    <property type="match status" value="1"/>
</dbReference>
<dbReference type="Pfam" id="PF17976">
    <property type="entry name" value="zf-RING_12"/>
    <property type="match status" value="1"/>
</dbReference>
<organism evidence="23">
    <name type="scientific">Capitella teleta</name>
    <name type="common">Polychaete worm</name>
    <dbReference type="NCBI Taxonomy" id="283909"/>
    <lineage>
        <taxon>Eukaryota</taxon>
        <taxon>Metazoa</taxon>
        <taxon>Spiralia</taxon>
        <taxon>Lophotrochozoa</taxon>
        <taxon>Annelida</taxon>
        <taxon>Polychaeta</taxon>
        <taxon>Sedentaria</taxon>
        <taxon>Scolecida</taxon>
        <taxon>Capitellidae</taxon>
        <taxon>Capitella</taxon>
    </lineage>
</organism>
<dbReference type="Gene3D" id="1.20.120.1750">
    <property type="match status" value="1"/>
</dbReference>
<keyword evidence="15 19" id="KW-0072">Autophagy</keyword>
<dbReference type="EnsemblMetazoa" id="CapteT220818">
    <property type="protein sequence ID" value="CapteP220818"/>
    <property type="gene ID" value="CapteG220818"/>
</dbReference>
<evidence type="ECO:0000256" key="15">
    <source>
        <dbReference type="ARBA" id="ARBA00023006"/>
    </source>
</evidence>
<dbReference type="GO" id="GO:0005829">
    <property type="term" value="C:cytosol"/>
    <property type="evidence" value="ECO:0007669"/>
    <property type="project" value="UniProtKB-SubCell"/>
</dbReference>
<keyword evidence="14 19" id="KW-0832">Ubl conjugation</keyword>
<comment type="catalytic activity">
    <reaction evidence="1 19">
        <text>[E2 ubiquitin-conjugating enzyme]-S-ubiquitinyl-L-cysteine + [acceptor protein]-L-lysine = [E2 ubiquitin-conjugating enzyme]-L-cysteine + [acceptor protein]-N(6)-ubiquitinyl-L-lysine.</text>
        <dbReference type="EC" id="2.3.2.31"/>
    </reaction>
</comment>
<dbReference type="InterPro" id="IPR041170">
    <property type="entry name" value="Znf-RING_14"/>
</dbReference>
<dbReference type="InterPro" id="IPR029071">
    <property type="entry name" value="Ubiquitin-like_domsf"/>
</dbReference>
<evidence type="ECO:0000256" key="16">
    <source>
        <dbReference type="ARBA" id="ARBA00023128"/>
    </source>
</evidence>
<dbReference type="InterPro" id="IPR044066">
    <property type="entry name" value="TRIAD_supradom"/>
</dbReference>
<dbReference type="InterPro" id="IPR002867">
    <property type="entry name" value="IBR_dom"/>
</dbReference>
<evidence type="ECO:0000256" key="18">
    <source>
        <dbReference type="ARBA" id="ARBA00029536"/>
    </source>
</evidence>
<dbReference type="InterPro" id="IPR003977">
    <property type="entry name" value="Parkin"/>
</dbReference>
<dbReference type="CDD" id="cd20357">
    <property type="entry name" value="Rcat_RBR_parkin"/>
    <property type="match status" value="1"/>
</dbReference>
<evidence type="ECO:0000313" key="24">
    <source>
        <dbReference type="EnsemblMetazoa" id="CapteP220818"/>
    </source>
</evidence>
<dbReference type="Pfam" id="PF00240">
    <property type="entry name" value="ubiquitin"/>
    <property type="match status" value="1"/>
</dbReference>
<reference evidence="24" key="3">
    <citation type="submission" date="2015-06" db="UniProtKB">
        <authorList>
            <consortium name="EnsemblMetazoa"/>
        </authorList>
    </citation>
    <scope>IDENTIFICATION</scope>
</reference>
<dbReference type="GO" id="GO:0000151">
    <property type="term" value="C:ubiquitin ligase complex"/>
    <property type="evidence" value="ECO:0007669"/>
    <property type="project" value="UniProtKB-UniRule"/>
</dbReference>
<evidence type="ECO:0000256" key="12">
    <source>
        <dbReference type="ARBA" id="ARBA00022786"/>
    </source>
</evidence>
<dbReference type="STRING" id="283909.R7U1U2"/>
<dbReference type="CDD" id="cd21382">
    <property type="entry name" value="RING0_parkin"/>
    <property type="match status" value="1"/>
</dbReference>
<dbReference type="InterPro" id="IPR054694">
    <property type="entry name" value="Parkin-like_IBR"/>
</dbReference>
<feature type="domain" description="Ubiquitin-like" evidence="21">
    <location>
        <begin position="8"/>
        <end position="79"/>
    </location>
</feature>
<comment type="function">
    <text evidence="19">Functions within a multiprotein E3 ubiquitin ligase complex, catalyzing the covalent attachment of ubiquitin moieties onto substrate proteins.</text>
</comment>
<dbReference type="EMBL" id="KB306105">
    <property type="protein sequence ID" value="ELU00199.1"/>
    <property type="molecule type" value="Genomic_DNA"/>
</dbReference>
<evidence type="ECO:0000259" key="22">
    <source>
        <dbReference type="PROSITE" id="PS51873"/>
    </source>
</evidence>
<keyword evidence="16 19" id="KW-0496">Mitochondrion</keyword>
<dbReference type="EC" id="2.3.2.31" evidence="5 19"/>
<dbReference type="SUPFAM" id="SSF54236">
    <property type="entry name" value="Ubiquitin-like"/>
    <property type="match status" value="1"/>
</dbReference>
<evidence type="ECO:0000256" key="8">
    <source>
        <dbReference type="ARBA" id="ARBA00022679"/>
    </source>
</evidence>
<dbReference type="InterPro" id="IPR047535">
    <property type="entry name" value="RING-HC_RBR_parkin"/>
</dbReference>
<comment type="subunit">
    <text evidence="19">Forms an E3 ubiquitin ligase complex.</text>
</comment>
<comment type="similarity">
    <text evidence="17 19">Belongs to the RBR family. Parkin subfamily.</text>
</comment>
<reference evidence="25" key="1">
    <citation type="submission" date="2012-12" db="EMBL/GenBank/DDBJ databases">
        <authorList>
            <person name="Hellsten U."/>
            <person name="Grimwood J."/>
            <person name="Chapman J.A."/>
            <person name="Shapiro H."/>
            <person name="Aerts A."/>
            <person name="Otillar R.P."/>
            <person name="Terry A.Y."/>
            <person name="Boore J.L."/>
            <person name="Simakov O."/>
            <person name="Marletaz F."/>
            <person name="Cho S.-J."/>
            <person name="Edsinger-Gonzales E."/>
            <person name="Havlak P."/>
            <person name="Kuo D.-H."/>
            <person name="Larsson T."/>
            <person name="Lv J."/>
            <person name="Arendt D."/>
            <person name="Savage R."/>
            <person name="Osoegawa K."/>
            <person name="de Jong P."/>
            <person name="Lindberg D.R."/>
            <person name="Seaver E.C."/>
            <person name="Weisblat D.A."/>
            <person name="Putnam N.H."/>
            <person name="Grigoriev I.V."/>
            <person name="Rokhsar D.S."/>
        </authorList>
    </citation>
    <scope>NUCLEOTIDE SEQUENCE</scope>
    <source>
        <strain evidence="25">I ESC-2004</strain>
    </source>
</reference>
<dbReference type="SMART" id="SM00213">
    <property type="entry name" value="UBQ"/>
    <property type="match status" value="1"/>
</dbReference>
<evidence type="ECO:0000256" key="13">
    <source>
        <dbReference type="ARBA" id="ARBA00022833"/>
    </source>
</evidence>
<dbReference type="Gene3D" id="3.10.20.90">
    <property type="entry name" value="Phosphatidylinositol 3-kinase Catalytic Subunit, Chain A, domain 1"/>
    <property type="match status" value="1"/>
</dbReference>
<keyword evidence="6" id="KW-0963">Cytoplasm</keyword>
<dbReference type="SUPFAM" id="SSF57850">
    <property type="entry name" value="RING/U-box"/>
    <property type="match status" value="2"/>
</dbReference>
<dbReference type="GO" id="GO:0005739">
    <property type="term" value="C:mitochondrion"/>
    <property type="evidence" value="ECO:0007669"/>
    <property type="project" value="UniProtKB-SubCell"/>
</dbReference>
<keyword evidence="25" id="KW-1185">Reference proteome</keyword>
<dbReference type="GO" id="GO:0008270">
    <property type="term" value="F:zinc ion binding"/>
    <property type="evidence" value="ECO:0007669"/>
    <property type="project" value="UniProtKB-KW"/>
</dbReference>
<dbReference type="CDD" id="cd16627">
    <property type="entry name" value="RING-HC_RBR_parkin"/>
    <property type="match status" value="1"/>
</dbReference>
<dbReference type="PRINTS" id="PR01475">
    <property type="entry name" value="PARKIN"/>
</dbReference>
<dbReference type="GO" id="GO:0016567">
    <property type="term" value="P:protein ubiquitination"/>
    <property type="evidence" value="ECO:0007669"/>
    <property type="project" value="UniProtKB-UniRule"/>
</dbReference>
<dbReference type="PROSITE" id="PS51873">
    <property type="entry name" value="TRIAD"/>
    <property type="match status" value="1"/>
</dbReference>
<dbReference type="PIRSF" id="PIRSF037880">
    <property type="entry name" value="Parkin"/>
    <property type="match status" value="1"/>
</dbReference>
<proteinExistence type="inferred from homology"/>
<dbReference type="InterPro" id="IPR047536">
    <property type="entry name" value="Rcat_RBR_parkin"/>
</dbReference>
<evidence type="ECO:0000313" key="25">
    <source>
        <dbReference type="Proteomes" id="UP000014760"/>
    </source>
</evidence>
<dbReference type="OMA" id="DPKWDIK"/>
<dbReference type="UniPathway" id="UPA00143"/>
<evidence type="ECO:0000256" key="3">
    <source>
        <dbReference type="ARBA" id="ARBA00004514"/>
    </source>
</evidence>
<dbReference type="GO" id="GO:0061630">
    <property type="term" value="F:ubiquitin protein ligase activity"/>
    <property type="evidence" value="ECO:0007669"/>
    <property type="project" value="UniProtKB-EC"/>
</dbReference>
<evidence type="ECO:0000313" key="23">
    <source>
        <dbReference type="EMBL" id="ELU00199.1"/>
    </source>
</evidence>
<evidence type="ECO:0000256" key="7">
    <source>
        <dbReference type="ARBA" id="ARBA00022553"/>
    </source>
</evidence>
<dbReference type="InterPro" id="IPR041565">
    <property type="entry name" value="Parkin_Znf-RING"/>
</dbReference>
<keyword evidence="12 19" id="KW-0833">Ubl conjugation pathway</keyword>
<comment type="subcellular location">
    <subcellularLocation>
        <location evidence="3">Cytoplasm</location>
        <location evidence="3">Cytosol</location>
    </subcellularLocation>
    <subcellularLocation>
        <location evidence="2 19">Mitochondrion</location>
    </subcellularLocation>
</comment>
<keyword evidence="8" id="KW-0808">Transferase</keyword>
<dbReference type="EMBL" id="AMQN01001858">
    <property type="status" value="NOT_ANNOTATED_CDS"/>
    <property type="molecule type" value="Genomic_DNA"/>
</dbReference>
<dbReference type="PANTHER" id="PTHR11685">
    <property type="entry name" value="RBR FAMILY RING FINGER AND IBR DOMAIN-CONTAINING"/>
    <property type="match status" value="1"/>
</dbReference>
<keyword evidence="7" id="KW-0597">Phosphoprotein</keyword>
<accession>R7U1U2</accession>
<evidence type="ECO:0000256" key="1">
    <source>
        <dbReference type="ARBA" id="ARBA00001798"/>
    </source>
</evidence>
<evidence type="ECO:0000256" key="19">
    <source>
        <dbReference type="PIRNR" id="PIRNR037880"/>
    </source>
</evidence>
<dbReference type="AlphaFoldDB" id="R7U1U2"/>
<evidence type="ECO:0000256" key="6">
    <source>
        <dbReference type="ARBA" id="ARBA00022490"/>
    </source>
</evidence>
<dbReference type="InterPro" id="IPR047534">
    <property type="entry name" value="BRcat_RBR_parkin"/>
</dbReference>
<dbReference type="CDD" id="cd20340">
    <property type="entry name" value="BRcat_RBR_parkin"/>
    <property type="match status" value="1"/>
</dbReference>
<evidence type="ECO:0000256" key="14">
    <source>
        <dbReference type="ARBA" id="ARBA00022843"/>
    </source>
</evidence>
<dbReference type="GO" id="GO:0006914">
    <property type="term" value="P:autophagy"/>
    <property type="evidence" value="ECO:0007669"/>
    <property type="project" value="UniProtKB-UniRule"/>
</dbReference>
<dbReference type="Proteomes" id="UP000014760">
    <property type="component" value="Unassembled WGS sequence"/>
</dbReference>
<evidence type="ECO:0000256" key="17">
    <source>
        <dbReference type="ARBA" id="ARBA00029442"/>
    </source>
</evidence>
<evidence type="ECO:0000259" key="21">
    <source>
        <dbReference type="PROSITE" id="PS50053"/>
    </source>
</evidence>
<dbReference type="Gene3D" id="2.20.25.20">
    <property type="match status" value="1"/>
</dbReference>
<dbReference type="InterPro" id="IPR000626">
    <property type="entry name" value="Ubiquitin-like_dom"/>
</dbReference>
<dbReference type="OrthoDB" id="1431934at2759"/>
<dbReference type="Pfam" id="PF17978">
    <property type="entry name" value="zf-RING_14"/>
    <property type="match status" value="1"/>
</dbReference>
<dbReference type="SMART" id="SM00647">
    <property type="entry name" value="IBR"/>
    <property type="match status" value="2"/>
</dbReference>
<evidence type="ECO:0000256" key="5">
    <source>
        <dbReference type="ARBA" id="ARBA00012251"/>
    </source>
</evidence>
<evidence type="ECO:0000256" key="2">
    <source>
        <dbReference type="ARBA" id="ARBA00004173"/>
    </source>
</evidence>
<evidence type="ECO:0000256" key="20">
    <source>
        <dbReference type="PIRSR" id="PIRSR037880-1"/>
    </source>
</evidence>
<dbReference type="FunCoup" id="R7U1U2">
    <property type="interactions" value="699"/>
</dbReference>
<feature type="domain" description="RING-type" evidence="22">
    <location>
        <begin position="197"/>
        <end position="428"/>
    </location>
</feature>
<dbReference type="PROSITE" id="PS50053">
    <property type="entry name" value="UBIQUITIN_2"/>
    <property type="match status" value="1"/>
</dbReference>
<evidence type="ECO:0000256" key="4">
    <source>
        <dbReference type="ARBA" id="ARBA00004906"/>
    </source>
</evidence>
<dbReference type="HOGENOM" id="CLU_050804_0_0_1"/>
<keyword evidence="10" id="KW-0677">Repeat</keyword>